<dbReference type="PATRIC" id="fig|246787.4.peg.1642"/>
<protein>
    <submittedName>
        <fullName evidence="1">Uncharacterized protein</fullName>
    </submittedName>
</protein>
<dbReference type="AlphaFoldDB" id="A0A0N7IF04"/>
<accession>A0A0N7IF04</accession>
<gene>
    <name evidence="1" type="ORF">BcellWH2_01597</name>
</gene>
<dbReference type="RefSeq" id="WP_029427920.1">
    <property type="nucleotide sequence ID" value="NZ_CP012801.1"/>
</dbReference>
<name>A0A0N7IF04_9BACE</name>
<proteinExistence type="predicted"/>
<sequence length="288" mass="34077">MKDNLFIEYVNTPYEEPQDMLPKINEAMLADMEESLEVDFKKEYQQEDLASILESIKYIRIYCRNFPCFNGFDYQPLQAPFAYYRSRKTYLKELPFTEDEFYKFTYIQDAIKKLGLKAQPTFEFITFLYYNIKVWSENQITTSGAKVDNILSLLKEQLNTQLTMNIKVGSKSFEFNNSLFIQSLLEFYSSHNLISCNLVERENKRVRERTIQYSLVKTLLDYLPIKTDKSEGINFVQAERDLALCTLYLCKLLMGDPTYVCTKDNNATFDKLMRDFKDFNITLHQMLI</sequence>
<dbReference type="KEGG" id="bcel:BcellWH2_01597"/>
<reference evidence="1 2" key="1">
    <citation type="journal article" date="2015" name="Science">
        <title>Genetic determinants of in vivo fitness and diet responsiveness in multiple human gut Bacteroides.</title>
        <authorList>
            <person name="Wu M."/>
            <person name="McNulty N.P."/>
            <person name="Rodionov D.A."/>
            <person name="Khoroshkin M.S."/>
            <person name="Griffin N.W."/>
            <person name="Cheng J."/>
            <person name="Latreille P."/>
            <person name="Kerstetter R.A."/>
            <person name="Terrapon N."/>
            <person name="Henrissat B."/>
            <person name="Osterman A.L."/>
            <person name="Gordon J.I."/>
        </authorList>
    </citation>
    <scope>NUCLEOTIDE SEQUENCE [LARGE SCALE GENOMIC DNA]</scope>
    <source>
        <strain evidence="1 2">WH2</strain>
    </source>
</reference>
<evidence type="ECO:0000313" key="2">
    <source>
        <dbReference type="Proteomes" id="UP000061809"/>
    </source>
</evidence>
<dbReference type="EMBL" id="CP012801">
    <property type="protein sequence ID" value="ALJ58851.1"/>
    <property type="molecule type" value="Genomic_DNA"/>
</dbReference>
<dbReference type="Proteomes" id="UP000061809">
    <property type="component" value="Chromosome"/>
</dbReference>
<evidence type="ECO:0000313" key="1">
    <source>
        <dbReference type="EMBL" id="ALJ58851.1"/>
    </source>
</evidence>
<organism evidence="1 2">
    <name type="scientific">Bacteroides cellulosilyticus</name>
    <dbReference type="NCBI Taxonomy" id="246787"/>
    <lineage>
        <taxon>Bacteria</taxon>
        <taxon>Pseudomonadati</taxon>
        <taxon>Bacteroidota</taxon>
        <taxon>Bacteroidia</taxon>
        <taxon>Bacteroidales</taxon>
        <taxon>Bacteroidaceae</taxon>
        <taxon>Bacteroides</taxon>
    </lineage>
</organism>